<dbReference type="SUPFAM" id="SSF46689">
    <property type="entry name" value="Homeodomain-like"/>
    <property type="match status" value="1"/>
</dbReference>
<gene>
    <name evidence="14" type="ORF">ACFS6H_15300</name>
</gene>
<evidence type="ECO:0000259" key="11">
    <source>
        <dbReference type="PROSITE" id="PS01124"/>
    </source>
</evidence>
<dbReference type="Gene3D" id="3.30.565.10">
    <property type="entry name" value="Histidine kinase-like ATPase, C-terminal domain"/>
    <property type="match status" value="1"/>
</dbReference>
<feature type="transmembrane region" description="Helical" evidence="9">
    <location>
        <begin position="257"/>
        <end position="276"/>
    </location>
</feature>
<dbReference type="PROSITE" id="PS50109">
    <property type="entry name" value="HIS_KIN"/>
    <property type="match status" value="1"/>
</dbReference>
<dbReference type="SMART" id="SM00448">
    <property type="entry name" value="REC"/>
    <property type="match status" value="1"/>
</dbReference>
<dbReference type="Gene3D" id="1.10.10.60">
    <property type="entry name" value="Homeodomain-like"/>
    <property type="match status" value="1"/>
</dbReference>
<dbReference type="PANTHER" id="PTHR43547:SF2">
    <property type="entry name" value="HYBRID SIGNAL TRANSDUCTION HISTIDINE KINASE C"/>
    <property type="match status" value="1"/>
</dbReference>
<dbReference type="InterPro" id="IPR018060">
    <property type="entry name" value="HTH_AraC"/>
</dbReference>
<evidence type="ECO:0000256" key="10">
    <source>
        <dbReference type="SAM" id="SignalP"/>
    </source>
</evidence>
<keyword evidence="5" id="KW-0238">DNA-binding</keyword>
<evidence type="ECO:0000313" key="15">
    <source>
        <dbReference type="Proteomes" id="UP001597511"/>
    </source>
</evidence>
<dbReference type="Pfam" id="PF12833">
    <property type="entry name" value="HTH_18"/>
    <property type="match status" value="1"/>
</dbReference>
<dbReference type="InterPro" id="IPR011623">
    <property type="entry name" value="7TMR_DISM_rcpt_extracell_dom1"/>
</dbReference>
<dbReference type="SMART" id="SM00388">
    <property type="entry name" value="HisKA"/>
    <property type="match status" value="1"/>
</dbReference>
<dbReference type="CDD" id="cd00075">
    <property type="entry name" value="HATPase"/>
    <property type="match status" value="1"/>
</dbReference>
<protein>
    <recommendedName>
        <fullName evidence="2">histidine kinase</fullName>
        <ecNumber evidence="2">2.7.13.3</ecNumber>
    </recommendedName>
</protein>
<feature type="domain" description="Response regulatory" evidence="13">
    <location>
        <begin position="719"/>
        <end position="834"/>
    </location>
</feature>
<keyword evidence="14" id="KW-0547">Nucleotide-binding</keyword>
<dbReference type="RefSeq" id="WP_386100722.1">
    <property type="nucleotide sequence ID" value="NZ_JBHUOZ010000003.1"/>
</dbReference>
<dbReference type="InterPro" id="IPR011006">
    <property type="entry name" value="CheY-like_superfamily"/>
</dbReference>
<dbReference type="Proteomes" id="UP001597511">
    <property type="component" value="Unassembled WGS sequence"/>
</dbReference>
<dbReference type="Pfam" id="PF00072">
    <property type="entry name" value="Response_reg"/>
    <property type="match status" value="1"/>
</dbReference>
<dbReference type="InterPro" id="IPR004358">
    <property type="entry name" value="Sig_transdc_His_kin-like_C"/>
</dbReference>
<evidence type="ECO:0000256" key="3">
    <source>
        <dbReference type="ARBA" id="ARBA00022553"/>
    </source>
</evidence>
<evidence type="ECO:0000256" key="4">
    <source>
        <dbReference type="ARBA" id="ARBA00023015"/>
    </source>
</evidence>
<keyword evidence="10" id="KW-0732">Signal</keyword>
<evidence type="ECO:0000259" key="12">
    <source>
        <dbReference type="PROSITE" id="PS50109"/>
    </source>
</evidence>
<dbReference type="PROSITE" id="PS01124">
    <property type="entry name" value="HTH_ARAC_FAMILY_2"/>
    <property type="match status" value="1"/>
</dbReference>
<feature type="transmembrane region" description="Helical" evidence="9">
    <location>
        <begin position="225"/>
        <end position="245"/>
    </location>
</feature>
<reference evidence="15" key="1">
    <citation type="journal article" date="2019" name="Int. J. Syst. Evol. Microbiol.">
        <title>The Global Catalogue of Microorganisms (GCM) 10K type strain sequencing project: providing services to taxonomists for standard genome sequencing and annotation.</title>
        <authorList>
            <consortium name="The Broad Institute Genomics Platform"/>
            <consortium name="The Broad Institute Genome Sequencing Center for Infectious Disease"/>
            <person name="Wu L."/>
            <person name="Ma J."/>
        </authorList>
    </citation>
    <scope>NUCLEOTIDE SEQUENCE [LARGE SCALE GENOMIC DNA]</scope>
    <source>
        <strain evidence="15">KCTC 23299</strain>
    </source>
</reference>
<feature type="transmembrane region" description="Helical" evidence="9">
    <location>
        <begin position="379"/>
        <end position="399"/>
    </location>
</feature>
<comment type="caution">
    <text evidence="14">The sequence shown here is derived from an EMBL/GenBank/DDBJ whole genome shotgun (WGS) entry which is preliminary data.</text>
</comment>
<dbReference type="PROSITE" id="PS50110">
    <property type="entry name" value="RESPONSE_REGULATORY"/>
    <property type="match status" value="1"/>
</dbReference>
<dbReference type="InterPro" id="IPR003594">
    <property type="entry name" value="HATPase_dom"/>
</dbReference>
<dbReference type="Gene3D" id="1.10.287.130">
    <property type="match status" value="1"/>
</dbReference>
<feature type="transmembrane region" description="Helical" evidence="9">
    <location>
        <begin position="196"/>
        <end position="218"/>
    </location>
</feature>
<dbReference type="InterPro" id="IPR018062">
    <property type="entry name" value="HTH_AraC-typ_CS"/>
</dbReference>
<dbReference type="EMBL" id="JBHUOZ010000003">
    <property type="protein sequence ID" value="MFD2921091.1"/>
    <property type="molecule type" value="Genomic_DNA"/>
</dbReference>
<dbReference type="InterPro" id="IPR001789">
    <property type="entry name" value="Sig_transdc_resp-reg_receiver"/>
</dbReference>
<feature type="signal peptide" evidence="10">
    <location>
        <begin position="1"/>
        <end position="21"/>
    </location>
</feature>
<dbReference type="PRINTS" id="PR00344">
    <property type="entry name" value="BCTRLSENSOR"/>
</dbReference>
<keyword evidence="8" id="KW-0175">Coiled coil</keyword>
<dbReference type="InterPro" id="IPR036890">
    <property type="entry name" value="HATPase_C_sf"/>
</dbReference>
<comment type="catalytic activity">
    <reaction evidence="1">
        <text>ATP + protein L-histidine = ADP + protein N-phospho-L-histidine.</text>
        <dbReference type="EC" id="2.7.13.3"/>
    </reaction>
</comment>
<keyword evidence="4" id="KW-0805">Transcription regulation</keyword>
<keyword evidence="15" id="KW-1185">Reference proteome</keyword>
<dbReference type="SMART" id="SM00342">
    <property type="entry name" value="HTH_ARAC"/>
    <property type="match status" value="1"/>
</dbReference>
<dbReference type="PROSITE" id="PS00041">
    <property type="entry name" value="HTH_ARAC_FAMILY_1"/>
    <property type="match status" value="1"/>
</dbReference>
<dbReference type="InterPro" id="IPR005467">
    <property type="entry name" value="His_kinase_dom"/>
</dbReference>
<evidence type="ECO:0000256" key="2">
    <source>
        <dbReference type="ARBA" id="ARBA00012438"/>
    </source>
</evidence>
<dbReference type="Pfam" id="PF02518">
    <property type="entry name" value="HATPase_c"/>
    <property type="match status" value="1"/>
</dbReference>
<evidence type="ECO:0000256" key="1">
    <source>
        <dbReference type="ARBA" id="ARBA00000085"/>
    </source>
</evidence>
<evidence type="ECO:0000259" key="13">
    <source>
        <dbReference type="PROSITE" id="PS50110"/>
    </source>
</evidence>
<keyword evidence="3 7" id="KW-0597">Phosphoprotein</keyword>
<dbReference type="Gene3D" id="3.40.50.2300">
    <property type="match status" value="1"/>
</dbReference>
<dbReference type="SMART" id="SM00387">
    <property type="entry name" value="HATPase_c"/>
    <property type="match status" value="1"/>
</dbReference>
<feature type="chain" id="PRO_5047502923" description="histidine kinase" evidence="10">
    <location>
        <begin position="22"/>
        <end position="967"/>
    </location>
</feature>
<feature type="transmembrane region" description="Helical" evidence="9">
    <location>
        <begin position="316"/>
        <end position="335"/>
    </location>
</feature>
<keyword evidence="9" id="KW-1133">Transmembrane helix</keyword>
<dbReference type="PANTHER" id="PTHR43547">
    <property type="entry name" value="TWO-COMPONENT HISTIDINE KINASE"/>
    <property type="match status" value="1"/>
</dbReference>
<dbReference type="InterPro" id="IPR009057">
    <property type="entry name" value="Homeodomain-like_sf"/>
</dbReference>
<keyword evidence="6" id="KW-0804">Transcription</keyword>
<dbReference type="GO" id="GO:0005524">
    <property type="term" value="F:ATP binding"/>
    <property type="evidence" value="ECO:0007669"/>
    <property type="project" value="UniProtKB-KW"/>
</dbReference>
<keyword evidence="9" id="KW-0812">Transmembrane</keyword>
<evidence type="ECO:0000313" key="14">
    <source>
        <dbReference type="EMBL" id="MFD2921091.1"/>
    </source>
</evidence>
<feature type="domain" description="Histidine kinase" evidence="12">
    <location>
        <begin position="471"/>
        <end position="687"/>
    </location>
</feature>
<evidence type="ECO:0000256" key="7">
    <source>
        <dbReference type="PROSITE-ProRule" id="PRU00169"/>
    </source>
</evidence>
<dbReference type="InterPro" id="IPR036097">
    <property type="entry name" value="HisK_dim/P_sf"/>
</dbReference>
<keyword evidence="9" id="KW-0472">Membrane</keyword>
<evidence type="ECO:0000256" key="9">
    <source>
        <dbReference type="SAM" id="Phobius"/>
    </source>
</evidence>
<dbReference type="SUPFAM" id="SSF52172">
    <property type="entry name" value="CheY-like"/>
    <property type="match status" value="1"/>
</dbReference>
<dbReference type="Pfam" id="PF00512">
    <property type="entry name" value="HisKA"/>
    <property type="match status" value="1"/>
</dbReference>
<dbReference type="Pfam" id="PF07695">
    <property type="entry name" value="7TMR-DISM_7TM"/>
    <property type="match status" value="1"/>
</dbReference>
<dbReference type="CDD" id="cd00082">
    <property type="entry name" value="HisKA"/>
    <property type="match status" value="1"/>
</dbReference>
<evidence type="ECO:0000256" key="6">
    <source>
        <dbReference type="ARBA" id="ARBA00023163"/>
    </source>
</evidence>
<organism evidence="14 15">
    <name type="scientific">Terrimonas rubra</name>
    <dbReference type="NCBI Taxonomy" id="1035890"/>
    <lineage>
        <taxon>Bacteria</taxon>
        <taxon>Pseudomonadati</taxon>
        <taxon>Bacteroidota</taxon>
        <taxon>Chitinophagia</taxon>
        <taxon>Chitinophagales</taxon>
        <taxon>Chitinophagaceae</taxon>
        <taxon>Terrimonas</taxon>
    </lineage>
</organism>
<dbReference type="EC" id="2.7.13.3" evidence="2"/>
<dbReference type="InterPro" id="IPR003661">
    <property type="entry name" value="HisK_dim/P_dom"/>
</dbReference>
<evidence type="ECO:0000256" key="5">
    <source>
        <dbReference type="ARBA" id="ARBA00023125"/>
    </source>
</evidence>
<dbReference type="SUPFAM" id="SSF55874">
    <property type="entry name" value="ATPase domain of HSP90 chaperone/DNA topoisomerase II/histidine kinase"/>
    <property type="match status" value="1"/>
</dbReference>
<evidence type="ECO:0000256" key="8">
    <source>
        <dbReference type="SAM" id="Coils"/>
    </source>
</evidence>
<name>A0ABW6A8X4_9BACT</name>
<feature type="coiled-coil region" evidence="8">
    <location>
        <begin position="401"/>
        <end position="429"/>
    </location>
</feature>
<sequence length="967" mass="109778">MLKHLAICCVFIFAANLFSRAQFPGILLSDTGLHSSNIAVEKYLVRYQAGDDLRWADPLFNDSLWKPVSIKFGSTDTPPGWRGYGWFRIWIKKDKHTSLSTWGMRINQDGASEIFWDGKKIDAIGTFATNAADIKVKRTPYTILPLAISDTLPHLLAIRYANFKPAFNDFTGMQLWLGNMHVLNSHSKSDQRFFDLLLTATSVQFMLVLLHFLLFIFYPRQRVNLYYSLFVLVTAITGLARYLTIATTDPYWQFNSYMLFIYMMTFIPFTGALLFYYVSFNRIPKNRLFIISILTLAMLVFLLLKGQPNFVNTGEAIFPTLINILTTLVFIDGTIVIGRAIRRGNKLLWLIAIAMCICLITSVIAGSNLFGWFTFREVMATMSIVSLLLPVMFSVYLAINVARTNRNLETQLKENKRLAEENLLQEQEKTKLIAGQAEELERTVMERTAEVRRQADKLREMDEAKSRFFVNLTHEFKTPLTLIINPAKELLHQSDEPAAQRYAQFILQNSKRLLQLINQLLDLSKLESGQLTVETQPLEIVQWLRMYIQQYDSLADKKSITIRFNNQFSQLWAMVDMDKLEKMVQNLLTNAIKFSNQQGTILISLDKTEDFFTIRVADNGIGIPTHKLPYIFDRFYQADASDTRAGEGVGIGLALTKELAELSGGHITVSSEVNKGSEFILQLPFIPAKPDPLHTPNVILKNEISISDPLINTDTSLPLILLVEDNADLREFMLQSFATHYTIITAQNGAEGIEQALEKIPVLIITDLMMPQKDGYQLCAALKTDNRTSHIPIIMLTAKTDQDSRIQGIETGADAYLSKPFDKKELLAVTGNLIRVRQQLRDKYGKDNIWLTGVEELPSIEQQFLGKIREAIETHLDDAGYGADQLAGDMSLSRTQLHRKLKQLIDQSPGELIRTIRMQRAHELLQNNIATVAEVCYSVGYANPANFSTSFSKHFGYAPSQVTRKQQ</sequence>
<feature type="transmembrane region" description="Helical" evidence="9">
    <location>
        <begin position="347"/>
        <end position="373"/>
    </location>
</feature>
<feature type="domain" description="HTH araC/xylS-type" evidence="11">
    <location>
        <begin position="866"/>
        <end position="965"/>
    </location>
</feature>
<accession>A0ABW6A8X4</accession>
<keyword evidence="14" id="KW-0067">ATP-binding</keyword>
<feature type="transmembrane region" description="Helical" evidence="9">
    <location>
        <begin position="288"/>
        <end position="304"/>
    </location>
</feature>
<proteinExistence type="predicted"/>
<dbReference type="SUPFAM" id="SSF47384">
    <property type="entry name" value="Homodimeric domain of signal transducing histidine kinase"/>
    <property type="match status" value="1"/>
</dbReference>
<feature type="modified residue" description="4-aspartylphosphate" evidence="7">
    <location>
        <position position="767"/>
    </location>
</feature>